<evidence type="ECO:0000259" key="8">
    <source>
        <dbReference type="Pfam" id="PF01182"/>
    </source>
</evidence>
<comment type="caution">
    <text evidence="9">The sequence shown here is derived from an EMBL/GenBank/DDBJ whole genome shotgun (WGS) entry which is preliminary data.</text>
</comment>
<dbReference type="NCBIfam" id="TIGR01198">
    <property type="entry name" value="pgl"/>
    <property type="match status" value="1"/>
</dbReference>
<comment type="catalytic activity">
    <reaction evidence="1 7">
        <text>6-phospho-D-glucono-1,5-lactone + H2O = 6-phospho-D-gluconate + H(+)</text>
        <dbReference type="Rhea" id="RHEA:12556"/>
        <dbReference type="ChEBI" id="CHEBI:15377"/>
        <dbReference type="ChEBI" id="CHEBI:15378"/>
        <dbReference type="ChEBI" id="CHEBI:57955"/>
        <dbReference type="ChEBI" id="CHEBI:58759"/>
        <dbReference type="EC" id="3.1.1.31"/>
    </reaction>
</comment>
<evidence type="ECO:0000313" key="9">
    <source>
        <dbReference type="EMBL" id="OUR84725.1"/>
    </source>
</evidence>
<dbReference type="InterPro" id="IPR006148">
    <property type="entry name" value="Glc/Gal-6P_isomerase"/>
</dbReference>
<proteinExistence type="inferred from homology"/>
<evidence type="ECO:0000313" key="10">
    <source>
        <dbReference type="Proteomes" id="UP000243053"/>
    </source>
</evidence>
<evidence type="ECO:0000256" key="1">
    <source>
        <dbReference type="ARBA" id="ARBA00000832"/>
    </source>
</evidence>
<dbReference type="PANTHER" id="PTHR11054:SF0">
    <property type="entry name" value="6-PHOSPHOGLUCONOLACTONASE"/>
    <property type="match status" value="1"/>
</dbReference>
<dbReference type="SUPFAM" id="SSF100950">
    <property type="entry name" value="NagB/RpiA/CoA transferase-like"/>
    <property type="match status" value="1"/>
</dbReference>
<dbReference type="EC" id="3.1.1.31" evidence="5 7"/>
<dbReference type="PANTHER" id="PTHR11054">
    <property type="entry name" value="6-PHOSPHOGLUCONOLACTONASE"/>
    <property type="match status" value="1"/>
</dbReference>
<gene>
    <name evidence="7" type="primary">pgl</name>
    <name evidence="9" type="ORF">A9Q75_01380</name>
</gene>
<comment type="similarity">
    <text evidence="4 7">Belongs to the glucosamine/galactosamine-6-phosphate isomerase family. 6-phosphogluconolactonase subfamily.</text>
</comment>
<dbReference type="GO" id="GO:0017057">
    <property type="term" value="F:6-phosphogluconolactonase activity"/>
    <property type="evidence" value="ECO:0007669"/>
    <property type="project" value="UniProtKB-UniRule"/>
</dbReference>
<dbReference type="EMBL" id="MAAF01000010">
    <property type="protein sequence ID" value="OUR84725.1"/>
    <property type="molecule type" value="Genomic_DNA"/>
</dbReference>
<dbReference type="InterPro" id="IPR037171">
    <property type="entry name" value="NagB/RpiA_transferase-like"/>
</dbReference>
<feature type="domain" description="Glucosamine/galactosamine-6-phosphate isomerase" evidence="8">
    <location>
        <begin position="12"/>
        <end position="218"/>
    </location>
</feature>
<comment type="function">
    <text evidence="2 7">Hydrolysis of 6-phosphogluconolactone to 6-phosphogluconate.</text>
</comment>
<dbReference type="Gene3D" id="3.40.50.1360">
    <property type="match status" value="1"/>
</dbReference>
<dbReference type="GO" id="GO:0005975">
    <property type="term" value="P:carbohydrate metabolic process"/>
    <property type="evidence" value="ECO:0007669"/>
    <property type="project" value="UniProtKB-UniRule"/>
</dbReference>
<evidence type="ECO:0000256" key="2">
    <source>
        <dbReference type="ARBA" id="ARBA00002681"/>
    </source>
</evidence>
<organism evidence="9 10">
    <name type="scientific">Colwellia psychrerythraea</name>
    <name type="common">Vibrio psychroerythus</name>
    <dbReference type="NCBI Taxonomy" id="28229"/>
    <lineage>
        <taxon>Bacteria</taxon>
        <taxon>Pseudomonadati</taxon>
        <taxon>Pseudomonadota</taxon>
        <taxon>Gammaproteobacteria</taxon>
        <taxon>Alteromonadales</taxon>
        <taxon>Colwelliaceae</taxon>
        <taxon>Colwellia</taxon>
    </lineage>
</organism>
<keyword evidence="7" id="KW-0378">Hydrolase</keyword>
<dbReference type="UniPathway" id="UPA00115">
    <property type="reaction ID" value="UER00409"/>
</dbReference>
<dbReference type="InterPro" id="IPR039104">
    <property type="entry name" value="6PGL"/>
</dbReference>
<dbReference type="InterPro" id="IPR005900">
    <property type="entry name" value="6-phosphogluconolactonase_DevB"/>
</dbReference>
<comment type="pathway">
    <text evidence="3 7">Carbohydrate degradation; pentose phosphate pathway; D-ribulose 5-phosphate from D-glucose 6-phosphate (oxidative stage): step 2/3.</text>
</comment>
<dbReference type="Pfam" id="PF01182">
    <property type="entry name" value="Glucosamine_iso"/>
    <property type="match status" value="1"/>
</dbReference>
<dbReference type="CDD" id="cd01400">
    <property type="entry name" value="6PGL"/>
    <property type="match status" value="1"/>
</dbReference>
<sequence length="231" mass="25249">MHKLTEFTGRNDLDNELAKTVSDILAKAIMDTGKASIAVSGGSTPKGFFSVLSQSDIDWSKVTITLADERWVPIDSEASNTRLVHENLLQNEAKKAKFFHLKQGDELTDETLADLNVAASKTLLPLDVLILGMGEDGHTASLFPCSDEINAGLDETNDAVLLKVQPKTAPHQRISFTFASLITSKNLFLHSCGEGKKTVLTQALNGDDPFEMPIRAFLQHPSLNTQIFWAP</sequence>
<evidence type="ECO:0000256" key="5">
    <source>
        <dbReference type="ARBA" id="ARBA00013198"/>
    </source>
</evidence>
<name>A0A1Y5EV78_COLPS</name>
<evidence type="ECO:0000256" key="7">
    <source>
        <dbReference type="RuleBase" id="RU365095"/>
    </source>
</evidence>
<evidence type="ECO:0000256" key="6">
    <source>
        <dbReference type="ARBA" id="ARBA00020337"/>
    </source>
</evidence>
<evidence type="ECO:0000256" key="3">
    <source>
        <dbReference type="ARBA" id="ARBA00004961"/>
    </source>
</evidence>
<dbReference type="GO" id="GO:0006098">
    <property type="term" value="P:pentose-phosphate shunt"/>
    <property type="evidence" value="ECO:0007669"/>
    <property type="project" value="UniProtKB-UniPathway"/>
</dbReference>
<dbReference type="Proteomes" id="UP000243053">
    <property type="component" value="Unassembled WGS sequence"/>
</dbReference>
<protein>
    <recommendedName>
        <fullName evidence="6 7">6-phosphogluconolactonase</fullName>
        <shortName evidence="7">6PGL</shortName>
        <ecNumber evidence="5 7">3.1.1.31</ecNumber>
    </recommendedName>
</protein>
<evidence type="ECO:0000256" key="4">
    <source>
        <dbReference type="ARBA" id="ARBA00010662"/>
    </source>
</evidence>
<reference evidence="10" key="1">
    <citation type="journal article" date="2017" name="Proc. Natl. Acad. Sci. U.S.A.">
        <title>Simulation of Deepwater Horizon oil plume reveals substrate specialization within a complex community of hydrocarbon degraders.</title>
        <authorList>
            <person name="Hu P."/>
            <person name="Dubinsky E.A."/>
            <person name="Probst A.J."/>
            <person name="Wang J."/>
            <person name="Sieber C.M.K."/>
            <person name="Tom L.M."/>
            <person name="Gardinali P."/>
            <person name="Banfield J.F."/>
            <person name="Atlas R.M."/>
            <person name="Andersen G.L."/>
        </authorList>
    </citation>
    <scope>NUCLEOTIDE SEQUENCE [LARGE SCALE GENOMIC DNA]</scope>
</reference>
<accession>A0A1Y5EV78</accession>
<dbReference type="AlphaFoldDB" id="A0A1Y5EV78"/>